<evidence type="ECO:0000313" key="2">
    <source>
        <dbReference type="Proteomes" id="UP000187203"/>
    </source>
</evidence>
<evidence type="ECO:0000313" key="1">
    <source>
        <dbReference type="EMBL" id="OMP14232.1"/>
    </source>
</evidence>
<protein>
    <submittedName>
        <fullName evidence="1">Uncharacterized protein</fullName>
    </submittedName>
</protein>
<keyword evidence="2" id="KW-1185">Reference proteome</keyword>
<accession>A0A1R3L4G6</accession>
<dbReference type="EMBL" id="AWUE01001010">
    <property type="protein sequence ID" value="OMP14232.1"/>
    <property type="molecule type" value="Genomic_DNA"/>
</dbReference>
<dbReference type="Proteomes" id="UP000187203">
    <property type="component" value="Unassembled WGS sequence"/>
</dbReference>
<gene>
    <name evidence="1" type="ORF">COLO4_00151</name>
</gene>
<proteinExistence type="predicted"/>
<organism evidence="1 2">
    <name type="scientific">Corchorus olitorius</name>
    <dbReference type="NCBI Taxonomy" id="93759"/>
    <lineage>
        <taxon>Eukaryota</taxon>
        <taxon>Viridiplantae</taxon>
        <taxon>Streptophyta</taxon>
        <taxon>Embryophyta</taxon>
        <taxon>Tracheophyta</taxon>
        <taxon>Spermatophyta</taxon>
        <taxon>Magnoliopsida</taxon>
        <taxon>eudicotyledons</taxon>
        <taxon>Gunneridae</taxon>
        <taxon>Pentapetalae</taxon>
        <taxon>rosids</taxon>
        <taxon>malvids</taxon>
        <taxon>Malvales</taxon>
        <taxon>Malvaceae</taxon>
        <taxon>Grewioideae</taxon>
        <taxon>Apeibeae</taxon>
        <taxon>Corchorus</taxon>
    </lineage>
</organism>
<reference evidence="2" key="1">
    <citation type="submission" date="2013-09" db="EMBL/GenBank/DDBJ databases">
        <title>Corchorus olitorius genome sequencing.</title>
        <authorList>
            <person name="Alam M."/>
            <person name="Haque M.S."/>
            <person name="Islam M.S."/>
            <person name="Emdad E.M."/>
            <person name="Islam M.M."/>
            <person name="Ahmed B."/>
            <person name="Halim A."/>
            <person name="Hossen Q.M.M."/>
            <person name="Hossain M.Z."/>
            <person name="Ahmed R."/>
            <person name="Khan M.M."/>
            <person name="Islam R."/>
            <person name="Rashid M.M."/>
            <person name="Khan S.A."/>
            <person name="Rahman M.S."/>
            <person name="Alam M."/>
            <person name="Yahiya A.S."/>
            <person name="Khan M.S."/>
            <person name="Azam M.S."/>
            <person name="Haque T."/>
            <person name="Lashkar M.Z.H."/>
            <person name="Akhand A.I."/>
            <person name="Morshed G."/>
            <person name="Roy S."/>
            <person name="Uddin K.S."/>
            <person name="Rabeya T."/>
            <person name="Hossain A.S."/>
            <person name="Chowdhury A."/>
            <person name="Snigdha A.R."/>
            <person name="Mortoza M.S."/>
            <person name="Matin S.A."/>
            <person name="Hoque S.M.E."/>
            <person name="Islam M.K."/>
            <person name="Roy D.K."/>
            <person name="Haider R."/>
            <person name="Moosa M.M."/>
            <person name="Elias S.M."/>
            <person name="Hasan A.M."/>
            <person name="Jahan S."/>
            <person name="Shafiuddin M."/>
            <person name="Mahmood N."/>
            <person name="Shommy N.S."/>
        </authorList>
    </citation>
    <scope>NUCLEOTIDE SEQUENCE [LARGE SCALE GENOMIC DNA]</scope>
    <source>
        <strain evidence="2">cv. O-4</strain>
    </source>
</reference>
<dbReference type="AlphaFoldDB" id="A0A1R3L4G6"/>
<sequence length="85" mass="9899">MAHPFKMVVQIFAGNRGYRKVQFLPDQFRDLSHYNCFCVHHVIQCTCIPFFHCQTESLCSIQAMDTYPTVPAIIRIKNQAMLNPH</sequence>
<comment type="caution">
    <text evidence="1">The sequence shown here is derived from an EMBL/GenBank/DDBJ whole genome shotgun (WGS) entry which is preliminary data.</text>
</comment>
<name>A0A1R3L4G6_9ROSI</name>